<dbReference type="Gene3D" id="1.25.40.10">
    <property type="entry name" value="Tetratricopeptide repeat domain"/>
    <property type="match status" value="2"/>
</dbReference>
<feature type="transmembrane region" description="Helical" evidence="6">
    <location>
        <begin position="128"/>
        <end position="145"/>
    </location>
</feature>
<sequence>MTAPKKLISYLFYFIFFFIPLVLWPQTSEIFEFNKIITAYFVTILIACLWVIDAIIKRKFLFRRTILDIPIIIFLLSQFISTIISIDQRTSFLGYYSRFNGGLASSLSYSLLYWAYVSNVDNKGTKNSITALFISTLVVSTYGILEHFGIDKNIWVQDVQNRVFSTLGQPNWLAAWLVAILPLTWAVSIFNGSASSPSRAKSRDFQFSIFKKLRGANLKLHNSTFWVLLSGLLFITLLYTKSRSGLLGFLAADITFWVSTAVIFLKSKTNAKSFVSKLLINNIILLVLMLIAGSPWTPNLKQLLTKDSSTTYGLQPTASPALELGGSSSVEIRRIVWRGAIATWKHYPIFGSGAETFAFSYYKFRPVAHNLVSEWDFLYNKAHNEYLNFAATSGSVGLLSYLILIIVSLITFMRIILRNLESVEISLLTLALLAGYVSILVTNFFGFSVVPVSLLFYLFPALAVTLEPDSVRAEENKLTKISHVQKIGALLLCSFTLMLFYSVAKYWYADLLYSKGKLNNDRGNYKVANDQLQKAIKLSPKEATYWAELADIRVGIVDAAYESGDKDLGNRLVNELYLFSQRAINLSPYNVNLRRSEARIFINLSPYNANYLGIAKKDLEDALVLAPTDAKLYYNLALTYLRIGDIEKSKEILHKTIDLKSNYRDARYALALLLIDEGNIKEAKNELNYILTNINPDDTLAREALEEAK</sequence>
<keyword evidence="4 6" id="KW-0472">Membrane</keyword>
<evidence type="ECO:0000256" key="1">
    <source>
        <dbReference type="ARBA" id="ARBA00004141"/>
    </source>
</evidence>
<name>A0A1F7YHU4_9BACT</name>
<proteinExistence type="predicted"/>
<dbReference type="SUPFAM" id="SSF48452">
    <property type="entry name" value="TPR-like"/>
    <property type="match status" value="1"/>
</dbReference>
<comment type="subcellular location">
    <subcellularLocation>
        <location evidence="1">Membrane</location>
        <topology evidence="1">Multi-pass membrane protein</topology>
    </subcellularLocation>
</comment>
<feature type="transmembrane region" description="Helical" evidence="6">
    <location>
        <begin position="98"/>
        <end position="116"/>
    </location>
</feature>
<dbReference type="SMART" id="SM00028">
    <property type="entry name" value="TPR"/>
    <property type="match status" value="2"/>
</dbReference>
<dbReference type="Pfam" id="PF13431">
    <property type="entry name" value="TPR_17"/>
    <property type="match status" value="1"/>
</dbReference>
<dbReference type="InterPro" id="IPR007016">
    <property type="entry name" value="O-antigen_ligase-rel_domated"/>
</dbReference>
<dbReference type="Pfam" id="PF04932">
    <property type="entry name" value="Wzy_C"/>
    <property type="match status" value="1"/>
</dbReference>
<dbReference type="PANTHER" id="PTHR37422">
    <property type="entry name" value="TEICHURONIC ACID BIOSYNTHESIS PROTEIN TUAE"/>
    <property type="match status" value="1"/>
</dbReference>
<feature type="transmembrane region" description="Helical" evidence="6">
    <location>
        <begin position="445"/>
        <end position="466"/>
    </location>
</feature>
<dbReference type="Proteomes" id="UP000179221">
    <property type="component" value="Unassembled WGS sequence"/>
</dbReference>
<keyword evidence="2 6" id="KW-0812">Transmembrane</keyword>
<evidence type="ECO:0000256" key="4">
    <source>
        <dbReference type="ARBA" id="ARBA00023136"/>
    </source>
</evidence>
<dbReference type="PANTHER" id="PTHR37422:SF13">
    <property type="entry name" value="LIPOPOLYSACCHARIDE BIOSYNTHESIS PROTEIN PA4999-RELATED"/>
    <property type="match status" value="1"/>
</dbReference>
<protein>
    <recommendedName>
        <fullName evidence="7">O-antigen ligase-related domain-containing protein</fullName>
    </recommendedName>
</protein>
<feature type="repeat" description="TPR" evidence="5">
    <location>
        <begin position="509"/>
        <end position="542"/>
    </location>
</feature>
<dbReference type="PROSITE" id="PS50005">
    <property type="entry name" value="TPR"/>
    <property type="match status" value="2"/>
</dbReference>
<feature type="transmembrane region" description="Helical" evidence="6">
    <location>
        <begin position="278"/>
        <end position="296"/>
    </location>
</feature>
<dbReference type="InterPro" id="IPR011990">
    <property type="entry name" value="TPR-like_helical_dom_sf"/>
</dbReference>
<gene>
    <name evidence="8" type="ORF">A2628_05695</name>
</gene>
<evidence type="ECO:0000313" key="8">
    <source>
        <dbReference type="EMBL" id="OGM26906.1"/>
    </source>
</evidence>
<feature type="transmembrane region" description="Helical" evidence="6">
    <location>
        <begin position="246"/>
        <end position="266"/>
    </location>
</feature>
<dbReference type="EMBL" id="MGGL01000008">
    <property type="protein sequence ID" value="OGM26906.1"/>
    <property type="molecule type" value="Genomic_DNA"/>
</dbReference>
<evidence type="ECO:0000256" key="5">
    <source>
        <dbReference type="PROSITE-ProRule" id="PRU00339"/>
    </source>
</evidence>
<dbReference type="GO" id="GO:0016020">
    <property type="term" value="C:membrane"/>
    <property type="evidence" value="ECO:0007669"/>
    <property type="project" value="UniProtKB-SubCell"/>
</dbReference>
<evidence type="ECO:0000256" key="2">
    <source>
        <dbReference type="ARBA" id="ARBA00022692"/>
    </source>
</evidence>
<feature type="transmembrane region" description="Helical" evidence="6">
    <location>
        <begin position="67"/>
        <end position="86"/>
    </location>
</feature>
<evidence type="ECO:0000256" key="6">
    <source>
        <dbReference type="SAM" id="Phobius"/>
    </source>
</evidence>
<accession>A0A1F7YHU4</accession>
<feature type="transmembrane region" description="Helical" evidence="6">
    <location>
        <begin position="7"/>
        <end position="24"/>
    </location>
</feature>
<evidence type="ECO:0000256" key="3">
    <source>
        <dbReference type="ARBA" id="ARBA00022989"/>
    </source>
</evidence>
<feature type="transmembrane region" description="Helical" evidence="6">
    <location>
        <begin position="487"/>
        <end position="508"/>
    </location>
</feature>
<evidence type="ECO:0000259" key="7">
    <source>
        <dbReference type="Pfam" id="PF04932"/>
    </source>
</evidence>
<dbReference type="AlphaFoldDB" id="A0A1F7YHU4"/>
<organism evidence="8 9">
    <name type="scientific">Candidatus Woesebacteria bacterium RIFCSPHIGHO2_01_FULL_40_22</name>
    <dbReference type="NCBI Taxonomy" id="1802499"/>
    <lineage>
        <taxon>Bacteria</taxon>
        <taxon>Candidatus Woeseibacteriota</taxon>
    </lineage>
</organism>
<feature type="transmembrane region" description="Helical" evidence="6">
    <location>
        <begin position="36"/>
        <end position="55"/>
    </location>
</feature>
<keyword evidence="5" id="KW-0802">TPR repeat</keyword>
<feature type="transmembrane region" description="Helical" evidence="6">
    <location>
        <begin position="422"/>
        <end position="439"/>
    </location>
</feature>
<feature type="transmembrane region" description="Helical" evidence="6">
    <location>
        <begin position="386"/>
        <end position="410"/>
    </location>
</feature>
<feature type="repeat" description="TPR" evidence="5">
    <location>
        <begin position="630"/>
        <end position="663"/>
    </location>
</feature>
<dbReference type="InterPro" id="IPR051533">
    <property type="entry name" value="WaaL-like"/>
</dbReference>
<comment type="caution">
    <text evidence="8">The sequence shown here is derived from an EMBL/GenBank/DDBJ whole genome shotgun (WGS) entry which is preliminary data.</text>
</comment>
<feature type="domain" description="O-antigen ligase-related" evidence="7">
    <location>
        <begin position="230"/>
        <end position="402"/>
    </location>
</feature>
<keyword evidence="3 6" id="KW-1133">Transmembrane helix</keyword>
<reference evidence="8 9" key="1">
    <citation type="journal article" date="2016" name="Nat. Commun.">
        <title>Thousands of microbial genomes shed light on interconnected biogeochemical processes in an aquifer system.</title>
        <authorList>
            <person name="Anantharaman K."/>
            <person name="Brown C.T."/>
            <person name="Hug L.A."/>
            <person name="Sharon I."/>
            <person name="Castelle C.J."/>
            <person name="Probst A.J."/>
            <person name="Thomas B.C."/>
            <person name="Singh A."/>
            <person name="Wilkins M.J."/>
            <person name="Karaoz U."/>
            <person name="Brodie E.L."/>
            <person name="Williams K.H."/>
            <person name="Hubbard S.S."/>
            <person name="Banfield J.F."/>
        </authorList>
    </citation>
    <scope>NUCLEOTIDE SEQUENCE [LARGE SCALE GENOMIC DNA]</scope>
</reference>
<evidence type="ECO:0000313" key="9">
    <source>
        <dbReference type="Proteomes" id="UP000179221"/>
    </source>
</evidence>
<feature type="transmembrane region" description="Helical" evidence="6">
    <location>
        <begin position="220"/>
        <end position="240"/>
    </location>
</feature>
<dbReference type="InterPro" id="IPR019734">
    <property type="entry name" value="TPR_rpt"/>
</dbReference>
<feature type="transmembrane region" description="Helical" evidence="6">
    <location>
        <begin position="173"/>
        <end position="194"/>
    </location>
</feature>